<dbReference type="OrthoDB" id="5291250at2"/>
<evidence type="ECO:0000313" key="2">
    <source>
        <dbReference type="Proteomes" id="UP000235034"/>
    </source>
</evidence>
<proteinExistence type="predicted"/>
<evidence type="ECO:0000313" key="1">
    <source>
        <dbReference type="EMBL" id="PLS27290.1"/>
    </source>
</evidence>
<dbReference type="NCBIfam" id="TIGR01869">
    <property type="entry name" value="casC_Cse4"/>
    <property type="match status" value="1"/>
</dbReference>
<dbReference type="EMBL" id="NMWT01000025">
    <property type="protein sequence ID" value="PLS27290.1"/>
    <property type="molecule type" value="Genomic_DNA"/>
</dbReference>
<dbReference type="AlphaFoldDB" id="A0A2N5IZA9"/>
<organism evidence="1 2">
    <name type="scientific">Bifidobacterium parmae</name>
    <dbReference type="NCBI Taxonomy" id="361854"/>
    <lineage>
        <taxon>Bacteria</taxon>
        <taxon>Bacillati</taxon>
        <taxon>Actinomycetota</taxon>
        <taxon>Actinomycetes</taxon>
        <taxon>Bifidobacteriales</taxon>
        <taxon>Bifidobacteriaceae</taxon>
        <taxon>Bifidobacterium</taxon>
    </lineage>
</organism>
<protein>
    <submittedName>
        <fullName evidence="1">Type I-E CRISPR-associated protein Cas7/Cse4/CasC</fullName>
    </submittedName>
</protein>
<keyword evidence="2" id="KW-1185">Reference proteome</keyword>
<accession>A0A2N5IZA9</accession>
<dbReference type="InterPro" id="IPR010148">
    <property type="entry name" value="CRISPR-assoc_prot_CT1975"/>
</dbReference>
<sequence>MYIDLYDLQNVPPSNINRDDTGSPKTAHYGGTLRSRVSSQAWKRAIREMFKDLLDSSRLGVRTKGAVSLIRDAIVAKRPDLADDAESLAQYALKATGVDVKESDRAGKDKGTLSTEYLIFIAYREIERLADVAIGWHDSGTDVSGKPSAAMKKEVGAVFHGVQAVDIALFGRMLADAPDLNTDASAQVAHAISVDTITPEYDYFTAVDDCASDDNAGAAMIDTVGFNSSTLYRYATLDVDSLYEQLRDVTATVEGAAAFVEAFIRSMPTGKQNSFANRTLPGTCVVALRDTQPINVVDAFEDPVRGEAGSSISRQAAVRLGRKLKLVQDAYGEQPLQAWNITTDEPVAELDEVSAHVTFPALRSELKEALTQALSGRE</sequence>
<dbReference type="Proteomes" id="UP000235034">
    <property type="component" value="Unassembled WGS sequence"/>
</dbReference>
<name>A0A2N5IZA9_9BIFI</name>
<dbReference type="Pfam" id="PF09344">
    <property type="entry name" value="Cas_CT1975"/>
    <property type="match status" value="1"/>
</dbReference>
<comment type="caution">
    <text evidence="1">The sequence shown here is derived from an EMBL/GenBank/DDBJ whole genome shotgun (WGS) entry which is preliminary data.</text>
</comment>
<dbReference type="RefSeq" id="WP_101622771.1">
    <property type="nucleotide sequence ID" value="NZ_NMWT01000025.1"/>
</dbReference>
<gene>
    <name evidence="1" type="ORF">Uis4E_1686</name>
</gene>
<reference evidence="1 2" key="1">
    <citation type="submission" date="2017-07" db="EMBL/GenBank/DDBJ databases">
        <title>Bifidobacterium novel species.</title>
        <authorList>
            <person name="Lugli G.A."/>
            <person name="Milani C."/>
            <person name="Duranti S."/>
            <person name="Mangifesta M."/>
        </authorList>
    </citation>
    <scope>NUCLEOTIDE SEQUENCE [LARGE SCALE GENOMIC DNA]</scope>
    <source>
        <strain evidence="1 2">77</strain>
    </source>
</reference>